<name>A0ABY5JCE4_9GAMM</name>
<dbReference type="PANTHER" id="PTHR30349">
    <property type="entry name" value="PHAGE INTEGRASE-RELATED"/>
    <property type="match status" value="1"/>
</dbReference>
<dbReference type="InterPro" id="IPR013762">
    <property type="entry name" value="Integrase-like_cat_sf"/>
</dbReference>
<comment type="similarity">
    <text evidence="1">Belongs to the 'phage' integrase family.</text>
</comment>
<dbReference type="EMBL" id="CP076114">
    <property type="protein sequence ID" value="UUD65722.1"/>
    <property type="molecule type" value="Genomic_DNA"/>
</dbReference>
<dbReference type="Gene3D" id="1.10.150.130">
    <property type="match status" value="1"/>
</dbReference>
<dbReference type="InterPro" id="IPR002104">
    <property type="entry name" value="Integrase_catalytic"/>
</dbReference>
<dbReference type="InterPro" id="IPR010998">
    <property type="entry name" value="Integrase_recombinase_N"/>
</dbReference>
<protein>
    <submittedName>
        <fullName evidence="6">Site-specific integrase</fullName>
    </submittedName>
</protein>
<keyword evidence="7" id="KW-1185">Reference proteome</keyword>
<evidence type="ECO:0000256" key="1">
    <source>
        <dbReference type="ARBA" id="ARBA00008857"/>
    </source>
</evidence>
<keyword evidence="2" id="KW-0229">DNA integration</keyword>
<sequence>MAFMAQPWKHPSGIYYIRRRIPDDIKPILARGDFYKVSLQTRVPAEAKTRFAAEWSNSDQLFDTARVQLRDGVQLSAKDAVQLAARWAYRERDAMEQTGNFSSWLVDHGSRFEPLGGTIDGRRGVNALLEDPLWLLFLETVIADELPRYNQPPAPKDSAAFRPMLEAFAAQAQHLSKMAFDRSEHDHVTPLHAPAVAPLSFEAQRNAAPLLSRFFEDWKTYVLKIGSNGRDVTKRVAEYGGTIKVFIELYGDHPLTSVTRMTASAFGSDLLRMPTGGAGRRALTARQLIAKAEAEGLPTLSRLTVKNRLMALSALLSHAVRLGIVTENAVTASGVTGELSKAASKAGRTAPRKHYTRPELRQIFSSPVFQRTWTPPRASFGEAWYWIPLLLCYTGARREEIAQLKADEIQCSEEGVWYLDLLSTPDEDGDEDDQRTLKTAGSHRKIPLHPDLIELGFLQYAERLPQTGPLFPSLEANHAGYYGHNFGKRWSAYLKSVAQLDTRVRPSHGFRHTFITLCREQGVPEELRDALTGHDNGAVSRKYGERALLPQLLEQLNKLPSIAREAGLLPVAAT</sequence>
<evidence type="ECO:0000313" key="6">
    <source>
        <dbReference type="EMBL" id="UUD65722.1"/>
    </source>
</evidence>
<accession>A0ABY5JCE4</accession>
<keyword evidence="4" id="KW-0233">DNA recombination</keyword>
<proteinExistence type="inferred from homology"/>
<evidence type="ECO:0000313" key="7">
    <source>
        <dbReference type="Proteomes" id="UP000887421"/>
    </source>
</evidence>
<dbReference type="Pfam" id="PF20172">
    <property type="entry name" value="DUF6538"/>
    <property type="match status" value="1"/>
</dbReference>
<dbReference type="PANTHER" id="PTHR30349:SF41">
    <property type="entry name" value="INTEGRASE_RECOMBINASE PROTEIN MJ0367-RELATED"/>
    <property type="match status" value="1"/>
</dbReference>
<reference evidence="6" key="1">
    <citation type="submission" date="2021-05" db="EMBL/GenBank/DDBJ databases">
        <title>Complete genome sequence of Pseudomonas seleniipraecipitans strain D1-6.</title>
        <authorList>
            <person name="Lafi F."/>
            <person name="Eida A."/>
            <person name="Alam I."/>
            <person name="Hert H."/>
            <person name="Saad M."/>
        </authorList>
    </citation>
    <scope>NUCLEOTIDE SEQUENCE</scope>
    <source>
        <strain evidence="6">D1-6</strain>
    </source>
</reference>
<feature type="domain" description="Tyr recombinase" evidence="5">
    <location>
        <begin position="350"/>
        <end position="557"/>
    </location>
</feature>
<dbReference type="Gene3D" id="1.10.443.10">
    <property type="entry name" value="Intergrase catalytic core"/>
    <property type="match status" value="1"/>
</dbReference>
<dbReference type="Proteomes" id="UP000887421">
    <property type="component" value="Chromosome"/>
</dbReference>
<gene>
    <name evidence="6" type="ORF">D16iCDA_08750</name>
</gene>
<organism evidence="6 7">
    <name type="scientific">Phytopseudomonas seleniipraecipitans</name>
    <dbReference type="NCBI Taxonomy" id="640205"/>
    <lineage>
        <taxon>Bacteria</taxon>
        <taxon>Pseudomonadati</taxon>
        <taxon>Pseudomonadota</taxon>
        <taxon>Gammaproteobacteria</taxon>
        <taxon>Pseudomonadales</taxon>
        <taxon>Pseudomonadaceae</taxon>
        <taxon>Phytopseudomonas</taxon>
    </lineage>
</organism>
<evidence type="ECO:0000256" key="3">
    <source>
        <dbReference type="ARBA" id="ARBA00023125"/>
    </source>
</evidence>
<evidence type="ECO:0000256" key="2">
    <source>
        <dbReference type="ARBA" id="ARBA00022908"/>
    </source>
</evidence>
<evidence type="ECO:0000259" key="5">
    <source>
        <dbReference type="PROSITE" id="PS51898"/>
    </source>
</evidence>
<dbReference type="InterPro" id="IPR011010">
    <property type="entry name" value="DNA_brk_join_enz"/>
</dbReference>
<dbReference type="InterPro" id="IPR046668">
    <property type="entry name" value="DUF6538"/>
</dbReference>
<dbReference type="PROSITE" id="PS51898">
    <property type="entry name" value="TYR_RECOMBINASE"/>
    <property type="match status" value="1"/>
</dbReference>
<evidence type="ECO:0000256" key="4">
    <source>
        <dbReference type="ARBA" id="ARBA00023172"/>
    </source>
</evidence>
<dbReference type="CDD" id="cd01184">
    <property type="entry name" value="INT_C_like_1"/>
    <property type="match status" value="1"/>
</dbReference>
<dbReference type="InterPro" id="IPR050090">
    <property type="entry name" value="Tyrosine_recombinase_XerCD"/>
</dbReference>
<keyword evidence="3" id="KW-0238">DNA-binding</keyword>
<dbReference type="SUPFAM" id="SSF56349">
    <property type="entry name" value="DNA breaking-rejoining enzymes"/>
    <property type="match status" value="1"/>
</dbReference>
<dbReference type="RefSeq" id="WP_070880787.1">
    <property type="nucleotide sequence ID" value="NZ_CP076114.1"/>
</dbReference>